<keyword evidence="2" id="KW-0677">Repeat</keyword>
<name>A0A9P0PG06_ACAOB</name>
<evidence type="ECO:0000256" key="2">
    <source>
        <dbReference type="ARBA" id="ARBA00022737"/>
    </source>
</evidence>
<dbReference type="InterPro" id="IPR013087">
    <property type="entry name" value="Znf_C2H2_type"/>
</dbReference>
<evidence type="ECO:0000313" key="7">
    <source>
        <dbReference type="EMBL" id="CAH1984197.1"/>
    </source>
</evidence>
<evidence type="ECO:0000259" key="6">
    <source>
        <dbReference type="PROSITE" id="PS50157"/>
    </source>
</evidence>
<proteinExistence type="predicted"/>
<evidence type="ECO:0000256" key="5">
    <source>
        <dbReference type="PROSITE-ProRule" id="PRU00042"/>
    </source>
</evidence>
<dbReference type="PROSITE" id="PS50157">
    <property type="entry name" value="ZINC_FINGER_C2H2_2"/>
    <property type="match status" value="2"/>
</dbReference>
<protein>
    <recommendedName>
        <fullName evidence="6">C2H2-type domain-containing protein</fullName>
    </recommendedName>
</protein>
<evidence type="ECO:0000313" key="8">
    <source>
        <dbReference type="Proteomes" id="UP001152888"/>
    </source>
</evidence>
<dbReference type="OrthoDB" id="3561125at2759"/>
<feature type="domain" description="C2H2-type" evidence="6">
    <location>
        <begin position="115"/>
        <end position="143"/>
    </location>
</feature>
<dbReference type="EMBL" id="CAKOFQ010006953">
    <property type="protein sequence ID" value="CAH1984197.1"/>
    <property type="molecule type" value="Genomic_DNA"/>
</dbReference>
<dbReference type="GO" id="GO:0005634">
    <property type="term" value="C:nucleus"/>
    <property type="evidence" value="ECO:0007669"/>
    <property type="project" value="TreeGrafter"/>
</dbReference>
<dbReference type="InterPro" id="IPR022755">
    <property type="entry name" value="Znf_C2H2_jaz"/>
</dbReference>
<keyword evidence="1" id="KW-0479">Metal-binding</keyword>
<accession>A0A9P0PG06</accession>
<keyword evidence="4" id="KW-0862">Zinc</keyword>
<dbReference type="InterPro" id="IPR050688">
    <property type="entry name" value="Zinc_finger/UBP_domain"/>
</dbReference>
<dbReference type="GO" id="GO:0008270">
    <property type="term" value="F:zinc ion binding"/>
    <property type="evidence" value="ECO:0007669"/>
    <property type="project" value="UniProtKB-KW"/>
</dbReference>
<dbReference type="Gene3D" id="3.30.160.60">
    <property type="entry name" value="Classic Zinc Finger"/>
    <property type="match status" value="4"/>
</dbReference>
<dbReference type="GO" id="GO:0045944">
    <property type="term" value="P:positive regulation of transcription by RNA polymerase II"/>
    <property type="evidence" value="ECO:0007669"/>
    <property type="project" value="TreeGrafter"/>
</dbReference>
<dbReference type="PANTHER" id="PTHR24403">
    <property type="entry name" value="ZINC FINGER PROTEIN"/>
    <property type="match status" value="1"/>
</dbReference>
<organism evidence="7 8">
    <name type="scientific">Acanthoscelides obtectus</name>
    <name type="common">Bean weevil</name>
    <name type="synonym">Bruchus obtectus</name>
    <dbReference type="NCBI Taxonomy" id="200917"/>
    <lineage>
        <taxon>Eukaryota</taxon>
        <taxon>Metazoa</taxon>
        <taxon>Ecdysozoa</taxon>
        <taxon>Arthropoda</taxon>
        <taxon>Hexapoda</taxon>
        <taxon>Insecta</taxon>
        <taxon>Pterygota</taxon>
        <taxon>Neoptera</taxon>
        <taxon>Endopterygota</taxon>
        <taxon>Coleoptera</taxon>
        <taxon>Polyphaga</taxon>
        <taxon>Cucujiformia</taxon>
        <taxon>Chrysomeloidea</taxon>
        <taxon>Chrysomelidae</taxon>
        <taxon>Bruchinae</taxon>
        <taxon>Bruchini</taxon>
        <taxon>Acanthoscelides</taxon>
    </lineage>
</organism>
<evidence type="ECO:0000256" key="1">
    <source>
        <dbReference type="ARBA" id="ARBA00022723"/>
    </source>
</evidence>
<evidence type="ECO:0000256" key="3">
    <source>
        <dbReference type="ARBA" id="ARBA00022771"/>
    </source>
</evidence>
<keyword evidence="3 5" id="KW-0863">Zinc-finger</keyword>
<keyword evidence="8" id="KW-1185">Reference proteome</keyword>
<comment type="caution">
    <text evidence="7">The sequence shown here is derived from an EMBL/GenBank/DDBJ whole genome shotgun (WGS) entry which is preliminary data.</text>
</comment>
<dbReference type="Pfam" id="PF12171">
    <property type="entry name" value="zf-C2H2_jaz"/>
    <property type="match status" value="1"/>
</dbReference>
<dbReference type="Proteomes" id="UP001152888">
    <property type="component" value="Unassembled WGS sequence"/>
</dbReference>
<gene>
    <name evidence="7" type="ORF">ACAOBT_LOCUS15962</name>
</gene>
<feature type="domain" description="C2H2-type" evidence="6">
    <location>
        <begin position="183"/>
        <end position="210"/>
    </location>
</feature>
<evidence type="ECO:0000256" key="4">
    <source>
        <dbReference type="ARBA" id="ARBA00022833"/>
    </source>
</evidence>
<dbReference type="SMART" id="SM00355">
    <property type="entry name" value="ZnF_C2H2"/>
    <property type="match status" value="9"/>
</dbReference>
<dbReference type="AlphaFoldDB" id="A0A9P0PG06"/>
<sequence length="422" mass="48400">MESENHLDVKQFDVAQITHELVIKSEKDEVFEIHKELEIESDLNKNSEATQIIHGSNDKANDYNYSKPWIKCEAVEELKLENSLDTDGITEITEECVIKDENAHFVKEGVSHKLHTCTHCNESFRKKSSLDGHIFKKHPEFESSFKFNVCFCCNSAFKTKQGLDDHIINKHPEYIAFVSSETYECSHCVFRTTIKRHLTKHMKKHPGNEGGCVRKTCIHCKATFKNKNTLDNHIIGKHPEDIASVSSKIHKCKFCAFKTTRTDRLAKHIKKHPEAEGDCKRNTCLHCNCTFKNRIGLYDHIIEKHPEYSASVSNRIQKCKHCRYKTASKKYLVSHIAKNHGANAGCRLKTCIHCSSTFKHQISLDDHIVKKHPEHIASASSKIHECKPCTYKTTLKGQLTTHMHKHIDAERGDKLSIFNASR</sequence>
<reference evidence="7" key="1">
    <citation type="submission" date="2022-03" db="EMBL/GenBank/DDBJ databases">
        <authorList>
            <person name="Sayadi A."/>
        </authorList>
    </citation>
    <scope>NUCLEOTIDE SEQUENCE</scope>
</reference>
<dbReference type="PROSITE" id="PS00028">
    <property type="entry name" value="ZINC_FINGER_C2H2_1"/>
    <property type="match status" value="3"/>
</dbReference>
<dbReference type="PANTHER" id="PTHR24403:SF67">
    <property type="entry name" value="FI01116P-RELATED"/>
    <property type="match status" value="1"/>
</dbReference>